<dbReference type="Proteomes" id="UP001589718">
    <property type="component" value="Unassembled WGS sequence"/>
</dbReference>
<evidence type="ECO:0000313" key="2">
    <source>
        <dbReference type="Proteomes" id="UP001589718"/>
    </source>
</evidence>
<reference evidence="1 2" key="1">
    <citation type="submission" date="2024-09" db="EMBL/GenBank/DDBJ databases">
        <authorList>
            <person name="Sun Q."/>
            <person name="Mori K."/>
        </authorList>
    </citation>
    <scope>NUCLEOTIDE SEQUENCE [LARGE SCALE GENOMIC DNA]</scope>
    <source>
        <strain evidence="1 2">JCM 4362</strain>
    </source>
</reference>
<proteinExistence type="predicted"/>
<gene>
    <name evidence="1" type="ORF">ACFFTU_13380</name>
</gene>
<accession>A0ABV5PCM5</accession>
<name>A0ABV5PCM5_STRCM</name>
<dbReference type="EMBL" id="JBHMCR010000006">
    <property type="protein sequence ID" value="MFB9520946.1"/>
    <property type="molecule type" value="Genomic_DNA"/>
</dbReference>
<organism evidence="1 2">
    <name type="scientific">Streptomyces cremeus</name>
    <dbReference type="NCBI Taxonomy" id="66881"/>
    <lineage>
        <taxon>Bacteria</taxon>
        <taxon>Bacillati</taxon>
        <taxon>Actinomycetota</taxon>
        <taxon>Actinomycetes</taxon>
        <taxon>Kitasatosporales</taxon>
        <taxon>Streptomycetaceae</taxon>
        <taxon>Streptomyces</taxon>
    </lineage>
</organism>
<sequence>MKPTGQTSLHEASGGARIAAWLAHAHRTPSVAEEEWDARRVAMLPLGRRFDAVRIPAEVVHAGLGTDNRDAVGALLSTMLGGGPVIQDSDTVYALVAPGQAEKWAAPTGSYRWRGWLTVPRPDQLAEPGVHWLTEMSRPGRLCDLDAVARVAARGFTALSEGRV</sequence>
<evidence type="ECO:0000313" key="1">
    <source>
        <dbReference type="EMBL" id="MFB9520946.1"/>
    </source>
</evidence>
<dbReference type="RefSeq" id="WP_345223278.1">
    <property type="nucleotide sequence ID" value="NZ_BAAAXE010000013.1"/>
</dbReference>
<protein>
    <submittedName>
        <fullName evidence="1">Uncharacterized protein</fullName>
    </submittedName>
</protein>
<keyword evidence="2" id="KW-1185">Reference proteome</keyword>
<comment type="caution">
    <text evidence="1">The sequence shown here is derived from an EMBL/GenBank/DDBJ whole genome shotgun (WGS) entry which is preliminary data.</text>
</comment>